<evidence type="ECO:0000313" key="2">
    <source>
        <dbReference type="Proteomes" id="UP000288102"/>
    </source>
</evidence>
<feature type="non-terminal residue" evidence="1">
    <location>
        <position position="94"/>
    </location>
</feature>
<dbReference type="Gene3D" id="1.20.1600.10">
    <property type="entry name" value="Outer membrane efflux proteins (OEP)"/>
    <property type="match status" value="1"/>
</dbReference>
<evidence type="ECO:0000313" key="1">
    <source>
        <dbReference type="EMBL" id="RUT67503.1"/>
    </source>
</evidence>
<keyword evidence="2" id="KW-1185">Reference proteome</keyword>
<dbReference type="Proteomes" id="UP000288102">
    <property type="component" value="Unassembled WGS sequence"/>
</dbReference>
<reference evidence="2" key="1">
    <citation type="journal article" date="2019" name="Syst. Appl. Microbiol.">
        <title>Flavobacterium circumlabens sp. nov. and Flavobacterium cupreum sp. nov., two psychrotrophic species isolated from Antarctic environmental samples.</title>
        <authorList>
            <person name="Kralova S."/>
            <person name="Busse H.-J."/>
            <person name="Svec P."/>
            <person name="Maslanova I."/>
            <person name="Stankova E."/>
            <person name="Bartak M."/>
            <person name="Sedlacek I."/>
        </authorList>
    </citation>
    <scope>NUCLEOTIDE SEQUENCE [LARGE SCALE GENOMIC DNA]</scope>
    <source>
        <strain evidence="2">CCM 8825</strain>
    </source>
</reference>
<proteinExistence type="predicted"/>
<protein>
    <submittedName>
        <fullName evidence="1">TolC family protein</fullName>
    </submittedName>
</protein>
<dbReference type="EMBL" id="QWDM01000256">
    <property type="protein sequence ID" value="RUT67503.1"/>
    <property type="molecule type" value="Genomic_DNA"/>
</dbReference>
<gene>
    <name evidence="1" type="ORF">D0817_26100</name>
</gene>
<comment type="caution">
    <text evidence="1">The sequence shown here is derived from an EMBL/GenBank/DDBJ whole genome shotgun (WGS) entry which is preliminary data.</text>
</comment>
<accession>A0A433ZZE6</accession>
<name>A0A433ZZE6_9FLAO</name>
<dbReference type="GO" id="GO:0015562">
    <property type="term" value="F:efflux transmembrane transporter activity"/>
    <property type="evidence" value="ECO:0007669"/>
    <property type="project" value="InterPro"/>
</dbReference>
<feature type="non-terminal residue" evidence="1">
    <location>
        <position position="1"/>
    </location>
</feature>
<sequence>GCAVAPEPVSVAERSERVRDDVATLFKDMEPVAGDVTLHEAFARALKYNYDYRLRSMERSMAEAQLDLSKYDMLPRLTASAGYTSRSNDAGARS</sequence>
<organism evidence="1 2">
    <name type="scientific">Flavobacterium cupreum</name>
    <dbReference type="NCBI Taxonomy" id="2133766"/>
    <lineage>
        <taxon>Bacteria</taxon>
        <taxon>Pseudomonadati</taxon>
        <taxon>Bacteroidota</taxon>
        <taxon>Flavobacteriia</taxon>
        <taxon>Flavobacteriales</taxon>
        <taxon>Flavobacteriaceae</taxon>
        <taxon>Flavobacterium</taxon>
    </lineage>
</organism>
<dbReference type="SUPFAM" id="SSF56954">
    <property type="entry name" value="Outer membrane efflux proteins (OEP)"/>
    <property type="match status" value="1"/>
</dbReference>
<dbReference type="AlphaFoldDB" id="A0A433ZZE6"/>